<dbReference type="AlphaFoldDB" id="A0A2U2PKH2"/>
<gene>
    <name evidence="2" type="ORF">DDR33_05280</name>
</gene>
<dbReference type="Proteomes" id="UP000245647">
    <property type="component" value="Unassembled WGS sequence"/>
</dbReference>
<organism evidence="2 3">
    <name type="scientific">Pararcticibacter amylolyticus</name>
    <dbReference type="NCBI Taxonomy" id="2173175"/>
    <lineage>
        <taxon>Bacteria</taxon>
        <taxon>Pseudomonadati</taxon>
        <taxon>Bacteroidota</taxon>
        <taxon>Sphingobacteriia</taxon>
        <taxon>Sphingobacteriales</taxon>
        <taxon>Sphingobacteriaceae</taxon>
        <taxon>Pararcticibacter</taxon>
    </lineage>
</organism>
<dbReference type="InterPro" id="IPR041700">
    <property type="entry name" value="OMP_b-brl_3"/>
</dbReference>
<dbReference type="RefSeq" id="WP_109414718.1">
    <property type="nucleotide sequence ID" value="NZ_QEAS01000003.1"/>
</dbReference>
<dbReference type="SUPFAM" id="SSF49464">
    <property type="entry name" value="Carboxypeptidase regulatory domain-like"/>
    <property type="match status" value="1"/>
</dbReference>
<dbReference type="Pfam" id="PF13620">
    <property type="entry name" value="CarboxypepD_reg"/>
    <property type="match status" value="1"/>
</dbReference>
<evidence type="ECO:0000313" key="2">
    <source>
        <dbReference type="EMBL" id="PWG81774.1"/>
    </source>
</evidence>
<reference evidence="2 3" key="1">
    <citation type="submission" date="2018-04" db="EMBL/GenBank/DDBJ databases">
        <title>Pedobacter chongqingensis sp. nov., isolated from a rottenly hemp rope.</title>
        <authorList>
            <person name="Cai Y."/>
        </authorList>
    </citation>
    <scope>NUCLEOTIDE SEQUENCE [LARGE SCALE GENOMIC DNA]</scope>
    <source>
        <strain evidence="2 3">FJ4-8</strain>
    </source>
</reference>
<dbReference type="Pfam" id="PF14905">
    <property type="entry name" value="OMP_b-brl_3"/>
    <property type="match status" value="1"/>
</dbReference>
<dbReference type="EMBL" id="QEAS01000003">
    <property type="protein sequence ID" value="PWG81774.1"/>
    <property type="molecule type" value="Genomic_DNA"/>
</dbReference>
<proteinExistence type="predicted"/>
<name>A0A2U2PKH2_9SPHI</name>
<evidence type="ECO:0000259" key="1">
    <source>
        <dbReference type="Pfam" id="PF14905"/>
    </source>
</evidence>
<sequence length="887" mass="99951">MKASVALFIFLLFTGCLYAQGRYEVRGVLRDTMGTGIGGATVKLTSSSDTIVVRTSDEGEFILAGITSLNFLLTVSNLGYQTLEKDYTLDGSKYLVVLDTLQLLPQSYELDPISILARRAIIIKKDTIEYRARSYLIRENAFTIDLLKKLPGININREGNLIAQGKIVTRVKVNGRDFFGGDVETAIRNIPANLIEKIQVIDDYGDKARLTGGTDGGYQKIINIKTWANLRKGYFGNASAGEGTEGRYQLSGMGNYFNNNRETAFYGNMNNNNARMPGAEYEINSVNNGLSTVTAAGFNYREKYDKNFSSYGNYGFSKTINRLFSETFRTNIYPDNRLILNTDTTNSRNTGYGHHFQWTLEYEDSLNFVQVTPFFSMNKKDGRSKSMLRQNKQVYSFITDSLNQESVEDAYSSSPGIGARVVANHKFGKTGRNVFAEISLKNGSNTAQENVNAFVLYYDNAGNLNRDSVQRQFLKDENENFSASGRISYIEPVTKNSRVEVAYAFGYSEYTNDRETLNFFMRKIDSLSNRYSYSFTTNTINLLFRHNGNKHAYTVGVSVQPNLLAGESVGKSIRINRRGLNIVPEVNYSYLLSAERSFNVNYSASSNPPSYLQLQPVTDISNPQYPVRGNPSLKSELWHNFEIGYNNFSAETGKTFFAGLNGTLIQDQVVSNTLLRIKEDNVISQETAFENLDGSFMLGGVYNLSLPFKERKYVLDLNGSVSYNHYVSLSNSEKLSARNLIASQAVRMQINPNEQIEFYPSVIYTYNRNRYSIDEYSKAQLSTWSLGASSKVYLLPTIVLGLEADKNFNKGFAGMGKTNPFILNTFIEKQFLKGKKAAFRFSAFDILDQNTSVMRTIQNNATLDNRSNRLGRYFMLLFKLNLNKFEA</sequence>
<evidence type="ECO:0000313" key="3">
    <source>
        <dbReference type="Proteomes" id="UP000245647"/>
    </source>
</evidence>
<keyword evidence="3" id="KW-1185">Reference proteome</keyword>
<dbReference type="PROSITE" id="PS51257">
    <property type="entry name" value="PROKAR_LIPOPROTEIN"/>
    <property type="match status" value="1"/>
</dbReference>
<accession>A0A2U2PKH2</accession>
<feature type="domain" description="Outer membrane protein beta-barrel" evidence="1">
    <location>
        <begin position="425"/>
        <end position="876"/>
    </location>
</feature>
<dbReference type="OrthoDB" id="1086219at2"/>
<dbReference type="SUPFAM" id="SSF56935">
    <property type="entry name" value="Porins"/>
    <property type="match status" value="1"/>
</dbReference>
<protein>
    <recommendedName>
        <fullName evidence="1">Outer membrane protein beta-barrel domain-containing protein</fullName>
    </recommendedName>
</protein>
<comment type="caution">
    <text evidence="2">The sequence shown here is derived from an EMBL/GenBank/DDBJ whole genome shotgun (WGS) entry which is preliminary data.</text>
</comment>
<dbReference type="InterPro" id="IPR008969">
    <property type="entry name" value="CarboxyPept-like_regulatory"/>
</dbReference>
<dbReference type="Gene3D" id="2.60.40.1120">
    <property type="entry name" value="Carboxypeptidase-like, regulatory domain"/>
    <property type="match status" value="1"/>
</dbReference>